<dbReference type="InterPro" id="IPR007991">
    <property type="entry name" value="RNA_pol_I_trans_ini_fac_RRN3"/>
</dbReference>
<organism evidence="2 3">
    <name type="scientific">Plectus sambesii</name>
    <dbReference type="NCBI Taxonomy" id="2011161"/>
    <lineage>
        <taxon>Eukaryota</taxon>
        <taxon>Metazoa</taxon>
        <taxon>Ecdysozoa</taxon>
        <taxon>Nematoda</taxon>
        <taxon>Chromadorea</taxon>
        <taxon>Plectida</taxon>
        <taxon>Plectina</taxon>
        <taxon>Plectoidea</taxon>
        <taxon>Plectidae</taxon>
        <taxon>Plectus</taxon>
    </lineage>
</organism>
<dbReference type="GO" id="GO:0001181">
    <property type="term" value="F:RNA polymerase I general transcription initiation factor activity"/>
    <property type="evidence" value="ECO:0007669"/>
    <property type="project" value="InterPro"/>
</dbReference>
<comment type="similarity">
    <text evidence="1">Belongs to the RRN3 family.</text>
</comment>
<evidence type="ECO:0000256" key="1">
    <source>
        <dbReference type="ARBA" id="ARBA00010098"/>
    </source>
</evidence>
<protein>
    <submittedName>
        <fullName evidence="3">Uncharacterized protein</fullName>
    </submittedName>
</protein>
<name>A0A914UPA3_9BILA</name>
<dbReference type="GO" id="GO:0005634">
    <property type="term" value="C:nucleus"/>
    <property type="evidence" value="ECO:0007669"/>
    <property type="project" value="TreeGrafter"/>
</dbReference>
<evidence type="ECO:0000313" key="2">
    <source>
        <dbReference type="Proteomes" id="UP000887566"/>
    </source>
</evidence>
<sequence length="267" mass="29905">MSSSSFSVEQILKKYAAGDEQAIATYGKLCGAFEVFRQWDATSVIKFVRQFSGVADYLDHSCQRLVAGLVKVDWALLDGATLESHTNLLVEIALKHVVHSESVLNAFVQKFLAAVNQVCSDDGVIDNDDLMALPPGISRQRPRYELALAENDQIRIFETAHRALYVIIESFPMCAKTLLHSFQNNFPHPSVSTIRFHLYVRNILVATEYLHEIRGQLWSLAIDNLVALDVKNTSLDRPILSIVCVVDNYRTIGEERVGHERTGKSSV</sequence>
<dbReference type="Pfam" id="PF05327">
    <property type="entry name" value="RRN3"/>
    <property type="match status" value="1"/>
</dbReference>
<dbReference type="AlphaFoldDB" id="A0A914UPA3"/>
<keyword evidence="2" id="KW-1185">Reference proteome</keyword>
<reference evidence="3" key="1">
    <citation type="submission" date="2022-11" db="UniProtKB">
        <authorList>
            <consortium name="WormBaseParasite"/>
        </authorList>
    </citation>
    <scope>IDENTIFICATION</scope>
</reference>
<dbReference type="WBParaSite" id="PSAMB.scaffold11535size3284.g34216.t1">
    <property type="protein sequence ID" value="PSAMB.scaffold11535size3284.g34216.t1"/>
    <property type="gene ID" value="PSAMB.scaffold11535size3284.g34216"/>
</dbReference>
<dbReference type="GO" id="GO:0006361">
    <property type="term" value="P:transcription initiation at RNA polymerase I promoter"/>
    <property type="evidence" value="ECO:0007669"/>
    <property type="project" value="InterPro"/>
</dbReference>
<dbReference type="PANTHER" id="PTHR12790">
    <property type="entry name" value="TRANSCRIPTION INITIATION FACTOR IA RRN3"/>
    <property type="match status" value="1"/>
</dbReference>
<dbReference type="Proteomes" id="UP000887566">
    <property type="component" value="Unplaced"/>
</dbReference>
<dbReference type="GO" id="GO:0001042">
    <property type="term" value="F:RNA polymerase I core binding"/>
    <property type="evidence" value="ECO:0007669"/>
    <property type="project" value="TreeGrafter"/>
</dbReference>
<proteinExistence type="inferred from homology"/>
<dbReference type="PANTHER" id="PTHR12790:SF0">
    <property type="entry name" value="RNA POLYMERASE I-SPECIFIC TRANSCRIPTION INITIATION FACTOR RRN3-RELATED"/>
    <property type="match status" value="1"/>
</dbReference>
<accession>A0A914UPA3</accession>
<evidence type="ECO:0000313" key="3">
    <source>
        <dbReference type="WBParaSite" id="PSAMB.scaffold11535size3284.g34216.t1"/>
    </source>
</evidence>